<evidence type="ECO:0000313" key="1">
    <source>
        <dbReference type="EMBL" id="RSM70011.1"/>
    </source>
</evidence>
<proteinExistence type="predicted"/>
<accession>A0A428YNU4</accession>
<dbReference type="AlphaFoldDB" id="A0A428YNU4"/>
<sequence>MAPEQYNVVALLMFFAAQVSTHQPGNDALRALRDAVTARHSHIDVNNQRILLILLGRMLHISRTPPDIKSS</sequence>
<dbReference type="Proteomes" id="UP000287547">
    <property type="component" value="Unassembled WGS sequence"/>
</dbReference>
<reference evidence="1 2" key="1">
    <citation type="submission" date="2018-05" db="EMBL/GenBank/DDBJ databases">
        <title>Evolution of GPA BGCs.</title>
        <authorList>
            <person name="Waglechner N."/>
            <person name="Wright G.D."/>
        </authorList>
    </citation>
    <scope>NUCLEOTIDE SEQUENCE [LARGE SCALE GENOMIC DNA]</scope>
    <source>
        <strain evidence="1 2">A82846</strain>
    </source>
</reference>
<protein>
    <submittedName>
        <fullName evidence="1">Uncharacterized protein</fullName>
    </submittedName>
</protein>
<gene>
    <name evidence="1" type="ORF">DMH04_45215</name>
</gene>
<name>A0A428YNU4_KIBAR</name>
<organism evidence="1 2">
    <name type="scientific">Kibdelosporangium aridum</name>
    <dbReference type="NCBI Taxonomy" id="2030"/>
    <lineage>
        <taxon>Bacteria</taxon>
        <taxon>Bacillati</taxon>
        <taxon>Actinomycetota</taxon>
        <taxon>Actinomycetes</taxon>
        <taxon>Pseudonocardiales</taxon>
        <taxon>Pseudonocardiaceae</taxon>
        <taxon>Kibdelosporangium</taxon>
    </lineage>
</organism>
<dbReference type="EMBL" id="QHKI01000068">
    <property type="protein sequence ID" value="RSM70011.1"/>
    <property type="molecule type" value="Genomic_DNA"/>
</dbReference>
<evidence type="ECO:0000313" key="2">
    <source>
        <dbReference type="Proteomes" id="UP000287547"/>
    </source>
</evidence>
<comment type="caution">
    <text evidence="1">The sequence shown here is derived from an EMBL/GenBank/DDBJ whole genome shotgun (WGS) entry which is preliminary data.</text>
</comment>